<reference evidence="1" key="1">
    <citation type="submission" date="2019-08" db="EMBL/GenBank/DDBJ databases">
        <authorList>
            <person name="Kucharzyk K."/>
            <person name="Murdoch R.W."/>
            <person name="Higgins S."/>
            <person name="Loffler F."/>
        </authorList>
    </citation>
    <scope>NUCLEOTIDE SEQUENCE</scope>
</reference>
<comment type="caution">
    <text evidence="1">The sequence shown here is derived from an EMBL/GenBank/DDBJ whole genome shotgun (WGS) entry which is preliminary data.</text>
</comment>
<evidence type="ECO:0000313" key="1">
    <source>
        <dbReference type="EMBL" id="MPM36036.1"/>
    </source>
</evidence>
<accession>A0A644Z596</accession>
<dbReference type="AntiFam" id="ANF00250">
    <property type="entry name" value="Shadow ORF (opposite ACADL)"/>
</dbReference>
<name>A0A644Z596_9ZZZZ</name>
<gene>
    <name evidence="1" type="ORF">SDC9_82631</name>
</gene>
<proteinExistence type="predicted"/>
<dbReference type="AlphaFoldDB" id="A0A644Z596"/>
<organism evidence="1">
    <name type="scientific">bioreactor metagenome</name>
    <dbReference type="NCBI Taxonomy" id="1076179"/>
    <lineage>
        <taxon>unclassified sequences</taxon>
        <taxon>metagenomes</taxon>
        <taxon>ecological metagenomes</taxon>
    </lineage>
</organism>
<protein>
    <submittedName>
        <fullName evidence="1">Uncharacterized protein</fullName>
    </submittedName>
</protein>
<dbReference type="EMBL" id="VSSQ01007476">
    <property type="protein sequence ID" value="MPM36036.1"/>
    <property type="molecule type" value="Genomic_DNA"/>
</dbReference>
<sequence length="205" mass="22083">MQLGGHVRDFKRNGLLKPDGLSKLDPFLGVTDRLLKGPLGDAQRLRGNADAPAVQRCHGNFKTLAFLAQQVFFRYLHVVKDQFGGGGGTDSHLVVVVAKFKALPALFHNERGDAPGSDVGRGHGKNHIGVRLRRVGDKDLTPVQEIVIALVHGGSLGAARVGARVWLGQAKCAQLLPPAQRNQVLLFLLLRAKGENRPGSQRSMG</sequence>